<dbReference type="Proteomes" id="UP000199656">
    <property type="component" value="Unassembled WGS sequence"/>
</dbReference>
<dbReference type="RefSeq" id="WP_089763136.1">
    <property type="nucleotide sequence ID" value="NZ_BKAT01000026.1"/>
</dbReference>
<evidence type="ECO:0000259" key="4">
    <source>
        <dbReference type="PROSITE" id="PS50043"/>
    </source>
</evidence>
<dbReference type="PRINTS" id="PR00038">
    <property type="entry name" value="HTHLUXR"/>
</dbReference>
<evidence type="ECO:0000313" key="7">
    <source>
        <dbReference type="Proteomes" id="UP000199656"/>
    </source>
</evidence>
<dbReference type="EMBL" id="FNRL01000015">
    <property type="protein sequence ID" value="SEA77795.1"/>
    <property type="molecule type" value="Genomic_DNA"/>
</dbReference>
<evidence type="ECO:0000313" key="6">
    <source>
        <dbReference type="EMBL" id="SEA77795.1"/>
    </source>
</evidence>
<organism evidence="6 7">
    <name type="scientific">Chitinophaga terrae</name>
    <name type="common">ex Kim and Jung 2007</name>
    <dbReference type="NCBI Taxonomy" id="408074"/>
    <lineage>
        <taxon>Bacteria</taxon>
        <taxon>Pseudomonadati</taxon>
        <taxon>Bacteroidota</taxon>
        <taxon>Chitinophagia</taxon>
        <taxon>Chitinophagales</taxon>
        <taxon>Chitinophagaceae</taxon>
        <taxon>Chitinophaga</taxon>
    </lineage>
</organism>
<gene>
    <name evidence="6" type="ORF">SAMN05660909_03405</name>
</gene>
<dbReference type="NCBIfam" id="TIGR00229">
    <property type="entry name" value="sensory_box"/>
    <property type="match status" value="1"/>
</dbReference>
<feature type="domain" description="HTH luxR-type" evidence="4">
    <location>
        <begin position="187"/>
        <end position="252"/>
    </location>
</feature>
<reference evidence="7" key="1">
    <citation type="submission" date="2016-10" db="EMBL/GenBank/DDBJ databases">
        <authorList>
            <person name="Varghese N."/>
            <person name="Submissions S."/>
        </authorList>
    </citation>
    <scope>NUCLEOTIDE SEQUENCE [LARGE SCALE GENOMIC DNA]</scope>
    <source>
        <strain evidence="7">DSM 23920</strain>
    </source>
</reference>
<dbReference type="InterPro" id="IPR001610">
    <property type="entry name" value="PAC"/>
</dbReference>
<sequence>MEQPFFDNARAMWRLFNGEPPSTTYFLDASFYKKMMDAFQIGEYYFFIFNFSTIEFDYISAEVYNILGYRDNEVTARQILEAIHPDDREHFLRFEQDYGKFIATLPREKINKYKLRYDFRIRHKNGKYRRILHQTMIIDHDDRDFLHSICVHTDITFLKKHNIPQFAIVGYDGEPSYYFKDFYPVKRCDSVFELSEREQEVLECLLLGKSSREIAELFFVSQHTVNTHRKHILAKTGCRNIQELMTKHQRLE</sequence>
<keyword evidence="2" id="KW-0238">DNA-binding</keyword>
<dbReference type="PANTHER" id="PTHR44688:SF16">
    <property type="entry name" value="DNA-BINDING TRANSCRIPTIONAL ACTIVATOR DEVR_DOSR"/>
    <property type="match status" value="1"/>
</dbReference>
<dbReference type="PROSITE" id="PS00622">
    <property type="entry name" value="HTH_LUXR_1"/>
    <property type="match status" value="1"/>
</dbReference>
<dbReference type="Pfam" id="PF00196">
    <property type="entry name" value="GerE"/>
    <property type="match status" value="1"/>
</dbReference>
<dbReference type="SMART" id="SM00086">
    <property type="entry name" value="PAC"/>
    <property type="match status" value="1"/>
</dbReference>
<dbReference type="OrthoDB" id="965844at2"/>
<evidence type="ECO:0000256" key="3">
    <source>
        <dbReference type="ARBA" id="ARBA00023163"/>
    </source>
</evidence>
<dbReference type="STRING" id="408074.SAMN05660909_03405"/>
<dbReference type="SUPFAM" id="SSF55785">
    <property type="entry name" value="PYP-like sensor domain (PAS domain)"/>
    <property type="match status" value="1"/>
</dbReference>
<name>A0A1H4DYA7_9BACT</name>
<accession>A0A1H4DYA7</accession>
<dbReference type="PANTHER" id="PTHR44688">
    <property type="entry name" value="DNA-BINDING TRANSCRIPTIONAL ACTIVATOR DEVR_DOSR"/>
    <property type="match status" value="1"/>
</dbReference>
<dbReference type="PROSITE" id="PS50043">
    <property type="entry name" value="HTH_LUXR_2"/>
    <property type="match status" value="1"/>
</dbReference>
<dbReference type="InterPro" id="IPR036388">
    <property type="entry name" value="WH-like_DNA-bd_sf"/>
</dbReference>
<protein>
    <submittedName>
        <fullName evidence="6">PAS domain S-box-containing protein</fullName>
    </submittedName>
</protein>
<keyword evidence="3" id="KW-0804">Transcription</keyword>
<dbReference type="SUPFAM" id="SSF46894">
    <property type="entry name" value="C-terminal effector domain of the bipartite response regulators"/>
    <property type="match status" value="1"/>
</dbReference>
<dbReference type="InterPro" id="IPR000792">
    <property type="entry name" value="Tscrpt_reg_LuxR_C"/>
</dbReference>
<dbReference type="CDD" id="cd06170">
    <property type="entry name" value="LuxR_C_like"/>
    <property type="match status" value="1"/>
</dbReference>
<dbReference type="SMART" id="SM00421">
    <property type="entry name" value="HTH_LUXR"/>
    <property type="match status" value="1"/>
</dbReference>
<dbReference type="InterPro" id="IPR000014">
    <property type="entry name" value="PAS"/>
</dbReference>
<evidence type="ECO:0000256" key="2">
    <source>
        <dbReference type="ARBA" id="ARBA00023125"/>
    </source>
</evidence>
<dbReference type="AlphaFoldDB" id="A0A1H4DYA7"/>
<dbReference type="Gene3D" id="1.10.10.10">
    <property type="entry name" value="Winged helix-like DNA-binding domain superfamily/Winged helix DNA-binding domain"/>
    <property type="match status" value="1"/>
</dbReference>
<evidence type="ECO:0000256" key="1">
    <source>
        <dbReference type="ARBA" id="ARBA00023015"/>
    </source>
</evidence>
<dbReference type="PROSITE" id="PS50112">
    <property type="entry name" value="PAS"/>
    <property type="match status" value="1"/>
</dbReference>
<evidence type="ECO:0000259" key="5">
    <source>
        <dbReference type="PROSITE" id="PS50112"/>
    </source>
</evidence>
<dbReference type="GO" id="GO:0003677">
    <property type="term" value="F:DNA binding"/>
    <property type="evidence" value="ECO:0007669"/>
    <property type="project" value="UniProtKB-KW"/>
</dbReference>
<dbReference type="CDD" id="cd00130">
    <property type="entry name" value="PAS"/>
    <property type="match status" value="1"/>
</dbReference>
<dbReference type="InterPro" id="IPR035965">
    <property type="entry name" value="PAS-like_dom_sf"/>
</dbReference>
<dbReference type="GO" id="GO:0006355">
    <property type="term" value="P:regulation of DNA-templated transcription"/>
    <property type="evidence" value="ECO:0007669"/>
    <property type="project" value="InterPro"/>
</dbReference>
<dbReference type="InterPro" id="IPR016032">
    <property type="entry name" value="Sig_transdc_resp-reg_C-effctor"/>
</dbReference>
<keyword evidence="7" id="KW-1185">Reference proteome</keyword>
<dbReference type="Gene3D" id="3.30.450.20">
    <property type="entry name" value="PAS domain"/>
    <property type="match status" value="1"/>
</dbReference>
<keyword evidence="1" id="KW-0805">Transcription regulation</keyword>
<feature type="domain" description="PAS" evidence="5">
    <location>
        <begin position="58"/>
        <end position="89"/>
    </location>
</feature>
<proteinExistence type="predicted"/>
<dbReference type="InterPro" id="IPR013655">
    <property type="entry name" value="PAS_fold_3"/>
</dbReference>
<dbReference type="Pfam" id="PF08447">
    <property type="entry name" value="PAS_3"/>
    <property type="match status" value="1"/>
</dbReference>